<feature type="non-terminal residue" evidence="4">
    <location>
        <position position="236"/>
    </location>
</feature>
<keyword evidence="3" id="KW-0808">Transferase</keyword>
<protein>
    <submittedName>
        <fullName evidence="4">Uncharacterized protein</fullName>
    </submittedName>
</protein>
<name>A0A8J2PQZ4_9HEXA</name>
<dbReference type="InterPro" id="IPR050271">
    <property type="entry name" value="UDP-glycosyltransferase"/>
</dbReference>
<keyword evidence="2" id="KW-0328">Glycosyltransferase</keyword>
<organism evidence="4 5">
    <name type="scientific">Allacma fusca</name>
    <dbReference type="NCBI Taxonomy" id="39272"/>
    <lineage>
        <taxon>Eukaryota</taxon>
        <taxon>Metazoa</taxon>
        <taxon>Ecdysozoa</taxon>
        <taxon>Arthropoda</taxon>
        <taxon>Hexapoda</taxon>
        <taxon>Collembola</taxon>
        <taxon>Symphypleona</taxon>
        <taxon>Sminthuridae</taxon>
        <taxon>Allacma</taxon>
    </lineage>
</organism>
<dbReference type="PANTHER" id="PTHR48043:SF159">
    <property type="entry name" value="EG:EG0003.4 PROTEIN-RELATED"/>
    <property type="match status" value="1"/>
</dbReference>
<accession>A0A8J2PQZ4</accession>
<proteinExistence type="inferred from homology"/>
<evidence type="ECO:0000313" key="5">
    <source>
        <dbReference type="Proteomes" id="UP000708208"/>
    </source>
</evidence>
<gene>
    <name evidence="4" type="ORF">AFUS01_LOCUS34484</name>
</gene>
<evidence type="ECO:0000256" key="3">
    <source>
        <dbReference type="ARBA" id="ARBA00022679"/>
    </source>
</evidence>
<dbReference type="Proteomes" id="UP000708208">
    <property type="component" value="Unassembled WGS sequence"/>
</dbReference>
<feature type="non-terminal residue" evidence="4">
    <location>
        <position position="1"/>
    </location>
</feature>
<dbReference type="OrthoDB" id="5835829at2759"/>
<evidence type="ECO:0000256" key="2">
    <source>
        <dbReference type="ARBA" id="ARBA00022676"/>
    </source>
</evidence>
<dbReference type="GO" id="GO:0008194">
    <property type="term" value="F:UDP-glycosyltransferase activity"/>
    <property type="evidence" value="ECO:0007669"/>
    <property type="project" value="InterPro"/>
</dbReference>
<evidence type="ECO:0000313" key="4">
    <source>
        <dbReference type="EMBL" id="CAG7824321.1"/>
    </source>
</evidence>
<dbReference type="EMBL" id="CAJVCH010532361">
    <property type="protein sequence ID" value="CAG7824321.1"/>
    <property type="molecule type" value="Genomic_DNA"/>
</dbReference>
<sequence length="236" mass="27067">QLVSSERILFITALGTKSHKNVFEPLIKALGERGHQMTVIANTKSADMGPNVTEIVPLDVSNFVGKFPNPLDQRKKGVFSSFWDFSFVFDACHQIYQNPEFQHYMNQTYDLVIMNGFMNTCFAGYLYRMKVPYIYHVSMAAPNTVTSRVGNWLPPSVVPHPFLPFSDRMSFLERVVNTALDWFFLVGRDYSFSPKYEKIYRKYLGEDIPSLAEIEGNISLLFMNSYANFPAPRPTL</sequence>
<dbReference type="Pfam" id="PF00201">
    <property type="entry name" value="UDPGT"/>
    <property type="match status" value="1"/>
</dbReference>
<dbReference type="AlphaFoldDB" id="A0A8J2PQZ4"/>
<comment type="caution">
    <text evidence="4">The sequence shown here is derived from an EMBL/GenBank/DDBJ whole genome shotgun (WGS) entry which is preliminary data.</text>
</comment>
<reference evidence="4" key="1">
    <citation type="submission" date="2021-06" db="EMBL/GenBank/DDBJ databases">
        <authorList>
            <person name="Hodson N. C."/>
            <person name="Mongue J. A."/>
            <person name="Jaron S. K."/>
        </authorList>
    </citation>
    <scope>NUCLEOTIDE SEQUENCE</scope>
</reference>
<dbReference type="PANTHER" id="PTHR48043">
    <property type="entry name" value="EG:EG0003.4 PROTEIN-RELATED"/>
    <property type="match status" value="1"/>
</dbReference>
<comment type="similarity">
    <text evidence="1">Belongs to the UDP-glycosyltransferase family.</text>
</comment>
<evidence type="ECO:0000256" key="1">
    <source>
        <dbReference type="ARBA" id="ARBA00009995"/>
    </source>
</evidence>
<keyword evidence="5" id="KW-1185">Reference proteome</keyword>
<dbReference type="InterPro" id="IPR002213">
    <property type="entry name" value="UDP_glucos_trans"/>
</dbReference>